<dbReference type="Proteomes" id="UP000826651">
    <property type="component" value="Unassembled WGS sequence"/>
</dbReference>
<proteinExistence type="predicted"/>
<feature type="transmembrane region" description="Helical" evidence="1">
    <location>
        <begin position="114"/>
        <end position="130"/>
    </location>
</feature>
<protein>
    <submittedName>
        <fullName evidence="2">Uncharacterized protein</fullName>
    </submittedName>
</protein>
<dbReference type="RefSeq" id="WP_223403986.1">
    <property type="nucleotide sequence ID" value="NZ_JAGSHT010000006.1"/>
</dbReference>
<feature type="transmembrane region" description="Helical" evidence="1">
    <location>
        <begin position="69"/>
        <end position="86"/>
    </location>
</feature>
<evidence type="ECO:0000313" key="3">
    <source>
        <dbReference type="Proteomes" id="UP000826651"/>
    </source>
</evidence>
<evidence type="ECO:0000256" key="1">
    <source>
        <dbReference type="SAM" id="Phobius"/>
    </source>
</evidence>
<sequence length="137" mass="14045">MSPTVDAAQPAARAPYRTTARVWQFVAFGLACAAAVLLLVLPLYAGSTTTSAGTEDFTATLLDVNGPKVLVPLLVPVLLTGVPLLIPSGRLPGVTIACAAVLVFFMALGGPSIGLFYAPAAIVAVVALLVRRRSGQE</sequence>
<dbReference type="EMBL" id="JAGSHT010000006">
    <property type="protein sequence ID" value="MBZ2195752.1"/>
    <property type="molecule type" value="Genomic_DNA"/>
</dbReference>
<keyword evidence="1" id="KW-1133">Transmembrane helix</keyword>
<feature type="transmembrane region" description="Helical" evidence="1">
    <location>
        <begin position="91"/>
        <end position="108"/>
    </location>
</feature>
<feature type="transmembrane region" description="Helical" evidence="1">
    <location>
        <begin position="22"/>
        <end position="45"/>
    </location>
</feature>
<keyword evidence="3" id="KW-1185">Reference proteome</keyword>
<reference evidence="2 3" key="1">
    <citation type="submission" date="2021-04" db="EMBL/GenBank/DDBJ databases">
        <title>Ruania sp. nov., isolated from sandy soil of mangrove forest.</title>
        <authorList>
            <person name="Ge X."/>
            <person name="Huang R."/>
            <person name="Liu W."/>
        </authorList>
    </citation>
    <scope>NUCLEOTIDE SEQUENCE [LARGE SCALE GENOMIC DNA]</scope>
    <source>
        <strain evidence="2 3">N2-46</strain>
    </source>
</reference>
<evidence type="ECO:0000313" key="2">
    <source>
        <dbReference type="EMBL" id="MBZ2195752.1"/>
    </source>
</evidence>
<keyword evidence="1" id="KW-0812">Transmembrane</keyword>
<name>A0ABS7S600_9MICO</name>
<comment type="caution">
    <text evidence="2">The sequence shown here is derived from an EMBL/GenBank/DDBJ whole genome shotgun (WGS) entry which is preliminary data.</text>
</comment>
<keyword evidence="1" id="KW-0472">Membrane</keyword>
<gene>
    <name evidence="2" type="ORF">KCQ71_06290</name>
</gene>
<organism evidence="2 3">
    <name type="scientific">Occultella gossypii</name>
    <dbReference type="NCBI Taxonomy" id="2800820"/>
    <lineage>
        <taxon>Bacteria</taxon>
        <taxon>Bacillati</taxon>
        <taxon>Actinomycetota</taxon>
        <taxon>Actinomycetes</taxon>
        <taxon>Micrococcales</taxon>
        <taxon>Ruaniaceae</taxon>
        <taxon>Occultella</taxon>
    </lineage>
</organism>
<accession>A0ABS7S600</accession>